<feature type="non-terminal residue" evidence="2">
    <location>
        <position position="116"/>
    </location>
</feature>
<dbReference type="EMBL" id="PGTN01001118">
    <property type="protein sequence ID" value="PJF45411.1"/>
    <property type="molecule type" value="Genomic_DNA"/>
</dbReference>
<evidence type="ECO:0000313" key="2">
    <source>
        <dbReference type="EMBL" id="PJF45411.1"/>
    </source>
</evidence>
<feature type="non-terminal residue" evidence="2">
    <location>
        <position position="1"/>
    </location>
</feature>
<reference evidence="2 3" key="1">
    <citation type="submission" date="2017-11" db="EMBL/GenBank/DDBJ databases">
        <title>Evolution of Phototrophy in the Chloroflexi Phylum Driven by Horizontal Gene Transfer.</title>
        <authorList>
            <person name="Ward L.M."/>
            <person name="Hemp J."/>
            <person name="Shih P.M."/>
            <person name="Mcglynn S.E."/>
            <person name="Fischer W."/>
        </authorList>
    </citation>
    <scope>NUCLEOTIDE SEQUENCE [LARGE SCALE GENOMIC DNA]</scope>
    <source>
        <strain evidence="2">JP3_7</strain>
    </source>
</reference>
<keyword evidence="1" id="KW-0472">Membrane</keyword>
<feature type="transmembrane region" description="Helical" evidence="1">
    <location>
        <begin position="49"/>
        <end position="74"/>
    </location>
</feature>
<name>A0A2M8Q6I1_9CHLR</name>
<sequence length="116" mass="12477">IVLIQRFTLFIGYPTLAITTTIFSMLCFSACGSLLGRRLLRVHTQLPKMILVVSALILLYVWALPAAFSALLGLSDAARVIASVLLIAPLAFFMGMPFPTGIREVGQAAPALVSWA</sequence>
<dbReference type="Proteomes" id="UP000230790">
    <property type="component" value="Unassembled WGS sequence"/>
</dbReference>
<organism evidence="2 3">
    <name type="scientific">Candidatus Thermofonsia Clade 3 bacterium</name>
    <dbReference type="NCBI Taxonomy" id="2364212"/>
    <lineage>
        <taxon>Bacteria</taxon>
        <taxon>Bacillati</taxon>
        <taxon>Chloroflexota</taxon>
        <taxon>Candidatus Thermofontia</taxon>
        <taxon>Candidatus Thermofonsia Clade 3</taxon>
    </lineage>
</organism>
<keyword evidence="1" id="KW-1133">Transmembrane helix</keyword>
<feature type="transmembrane region" description="Helical" evidence="1">
    <location>
        <begin position="16"/>
        <end position="37"/>
    </location>
</feature>
<comment type="caution">
    <text evidence="2">The sequence shown here is derived from an EMBL/GenBank/DDBJ whole genome shotgun (WGS) entry which is preliminary data.</text>
</comment>
<feature type="transmembrane region" description="Helical" evidence="1">
    <location>
        <begin position="80"/>
        <end position="98"/>
    </location>
</feature>
<dbReference type="AlphaFoldDB" id="A0A2M8Q6I1"/>
<keyword evidence="1" id="KW-0812">Transmembrane</keyword>
<protein>
    <submittedName>
        <fullName evidence="2">Uncharacterized protein</fullName>
    </submittedName>
</protein>
<accession>A0A2M8Q6I1</accession>
<evidence type="ECO:0000313" key="3">
    <source>
        <dbReference type="Proteomes" id="UP000230790"/>
    </source>
</evidence>
<evidence type="ECO:0000256" key="1">
    <source>
        <dbReference type="SAM" id="Phobius"/>
    </source>
</evidence>
<gene>
    <name evidence="2" type="ORF">CUN48_19020</name>
</gene>
<proteinExistence type="predicted"/>